<dbReference type="Proteomes" id="UP000799424">
    <property type="component" value="Unassembled WGS sequence"/>
</dbReference>
<dbReference type="OrthoDB" id="3914127at2759"/>
<organism evidence="2 3">
    <name type="scientific">Ophiobolus disseminans</name>
    <dbReference type="NCBI Taxonomy" id="1469910"/>
    <lineage>
        <taxon>Eukaryota</taxon>
        <taxon>Fungi</taxon>
        <taxon>Dikarya</taxon>
        <taxon>Ascomycota</taxon>
        <taxon>Pezizomycotina</taxon>
        <taxon>Dothideomycetes</taxon>
        <taxon>Pleosporomycetidae</taxon>
        <taxon>Pleosporales</taxon>
        <taxon>Pleosporineae</taxon>
        <taxon>Phaeosphaeriaceae</taxon>
        <taxon>Ophiobolus</taxon>
    </lineage>
</organism>
<evidence type="ECO:0000256" key="1">
    <source>
        <dbReference type="SAM" id="MobiDB-lite"/>
    </source>
</evidence>
<evidence type="ECO:0000313" key="3">
    <source>
        <dbReference type="Proteomes" id="UP000799424"/>
    </source>
</evidence>
<sequence>MDVLTFITSDITPEQWNDFHAAGACHDDQHGASPYILASSPSPSTLERTETITSNVTTSFAPNDIDALKSAHASIQAQKPNRIQPTMFVILEPADRHVVYVYKNSEWFREDGSKSNDATGTRWTVWEKYRCGYEESFRLQCALEGFGGWEMAEECFVEELGREHCEEESEEEVVEEEVVEEEVVEEEEMDSEDEDWEYGDHPLEKGEGVKGA</sequence>
<keyword evidence="3" id="KW-1185">Reference proteome</keyword>
<feature type="region of interest" description="Disordered" evidence="1">
    <location>
        <begin position="166"/>
        <end position="212"/>
    </location>
</feature>
<evidence type="ECO:0000313" key="2">
    <source>
        <dbReference type="EMBL" id="KAF2821724.1"/>
    </source>
</evidence>
<feature type="compositionally biased region" description="Acidic residues" evidence="1">
    <location>
        <begin position="166"/>
        <end position="197"/>
    </location>
</feature>
<reference evidence="2" key="1">
    <citation type="journal article" date="2020" name="Stud. Mycol.">
        <title>101 Dothideomycetes genomes: a test case for predicting lifestyles and emergence of pathogens.</title>
        <authorList>
            <person name="Haridas S."/>
            <person name="Albert R."/>
            <person name="Binder M."/>
            <person name="Bloem J."/>
            <person name="Labutti K."/>
            <person name="Salamov A."/>
            <person name="Andreopoulos B."/>
            <person name="Baker S."/>
            <person name="Barry K."/>
            <person name="Bills G."/>
            <person name="Bluhm B."/>
            <person name="Cannon C."/>
            <person name="Castanera R."/>
            <person name="Culley D."/>
            <person name="Daum C."/>
            <person name="Ezra D."/>
            <person name="Gonzalez J."/>
            <person name="Henrissat B."/>
            <person name="Kuo A."/>
            <person name="Liang C."/>
            <person name="Lipzen A."/>
            <person name="Lutzoni F."/>
            <person name="Magnuson J."/>
            <person name="Mondo S."/>
            <person name="Nolan M."/>
            <person name="Ohm R."/>
            <person name="Pangilinan J."/>
            <person name="Park H.-J."/>
            <person name="Ramirez L."/>
            <person name="Alfaro M."/>
            <person name="Sun H."/>
            <person name="Tritt A."/>
            <person name="Yoshinaga Y."/>
            <person name="Zwiers L.-H."/>
            <person name="Turgeon B."/>
            <person name="Goodwin S."/>
            <person name="Spatafora J."/>
            <person name="Crous P."/>
            <person name="Grigoriev I."/>
        </authorList>
    </citation>
    <scope>NUCLEOTIDE SEQUENCE</scope>
    <source>
        <strain evidence="2">CBS 113818</strain>
    </source>
</reference>
<gene>
    <name evidence="2" type="ORF">CC86DRAFT_458856</name>
</gene>
<dbReference type="EMBL" id="MU006236">
    <property type="protein sequence ID" value="KAF2821724.1"/>
    <property type="molecule type" value="Genomic_DNA"/>
</dbReference>
<name>A0A6A6ZMX5_9PLEO</name>
<protein>
    <submittedName>
        <fullName evidence="2">Uncharacterized protein</fullName>
    </submittedName>
</protein>
<accession>A0A6A6ZMX5</accession>
<proteinExistence type="predicted"/>
<feature type="compositionally biased region" description="Basic and acidic residues" evidence="1">
    <location>
        <begin position="198"/>
        <end position="212"/>
    </location>
</feature>
<dbReference type="AlphaFoldDB" id="A0A6A6ZMX5"/>